<feature type="transmembrane region" description="Helical" evidence="1">
    <location>
        <begin position="71"/>
        <end position="97"/>
    </location>
</feature>
<organism evidence="2 3">
    <name type="scientific">Parafrankia irregularis</name>
    <dbReference type="NCBI Taxonomy" id="795642"/>
    <lineage>
        <taxon>Bacteria</taxon>
        <taxon>Bacillati</taxon>
        <taxon>Actinomycetota</taxon>
        <taxon>Actinomycetes</taxon>
        <taxon>Frankiales</taxon>
        <taxon>Frankiaceae</taxon>
        <taxon>Parafrankia</taxon>
    </lineage>
</organism>
<evidence type="ECO:0008006" key="4">
    <source>
        <dbReference type="Google" id="ProtNLM"/>
    </source>
</evidence>
<proteinExistence type="predicted"/>
<dbReference type="Pfam" id="PF19607">
    <property type="entry name" value="DUF6112"/>
    <property type="match status" value="1"/>
</dbReference>
<gene>
    <name evidence="2" type="ORF">Ga0074812_111109</name>
</gene>
<evidence type="ECO:0000313" key="3">
    <source>
        <dbReference type="Proteomes" id="UP000198802"/>
    </source>
</evidence>
<keyword evidence="3" id="KW-1185">Reference proteome</keyword>
<dbReference type="EMBL" id="FAOZ01000011">
    <property type="protein sequence ID" value="CUU57273.1"/>
    <property type="molecule type" value="Genomic_DNA"/>
</dbReference>
<name>A0A0S4QPV9_9ACTN</name>
<feature type="transmembrane region" description="Helical" evidence="1">
    <location>
        <begin position="39"/>
        <end position="59"/>
    </location>
</feature>
<reference evidence="3" key="1">
    <citation type="submission" date="2015-11" db="EMBL/GenBank/DDBJ databases">
        <authorList>
            <person name="Varghese N."/>
        </authorList>
    </citation>
    <scope>NUCLEOTIDE SEQUENCE [LARGE SCALE GENOMIC DNA]</scope>
    <source>
        <strain evidence="3">DSM 45899</strain>
    </source>
</reference>
<dbReference type="AlphaFoldDB" id="A0A0S4QPV9"/>
<dbReference type="RefSeq" id="WP_091278450.1">
    <property type="nucleotide sequence ID" value="NZ_FAOZ01000011.1"/>
</dbReference>
<keyword evidence="1" id="KW-0472">Membrane</keyword>
<accession>A0A0S4QPV9</accession>
<keyword evidence="1" id="KW-0812">Transmembrane</keyword>
<sequence length="145" mass="14325">MSVAAATASVTAFLAVEVKPDEAKAPGINALKDLVNGLAAYAVVAAVASVLLGGIAWALGERMGLDRASAVGKSGVLAGFGLAFLVGAAATFVNFFIATGSSADDATGDTNSMRPPAVVLTITPGPAEDIVDDPDVVHAPPSADF</sequence>
<evidence type="ECO:0000256" key="1">
    <source>
        <dbReference type="SAM" id="Phobius"/>
    </source>
</evidence>
<evidence type="ECO:0000313" key="2">
    <source>
        <dbReference type="EMBL" id="CUU57273.1"/>
    </source>
</evidence>
<protein>
    <recommendedName>
        <fullName evidence="4">Integral membrane protein</fullName>
    </recommendedName>
</protein>
<dbReference type="InterPro" id="IPR046094">
    <property type="entry name" value="DUF6112"/>
</dbReference>
<keyword evidence="1" id="KW-1133">Transmembrane helix</keyword>
<dbReference type="Proteomes" id="UP000198802">
    <property type="component" value="Unassembled WGS sequence"/>
</dbReference>